<dbReference type="RefSeq" id="WP_275033917.1">
    <property type="nucleotide sequence ID" value="NZ_CP118615.1"/>
</dbReference>
<reference evidence="1 2" key="1">
    <citation type="submission" date="2023-02" db="EMBL/GenBank/DDBJ databases">
        <authorList>
            <person name="Mo P."/>
        </authorList>
    </citation>
    <scope>NUCLEOTIDE SEQUENCE [LARGE SCALE GENOMIC DNA]</scope>
    <source>
        <strain evidence="1 2">HUAS 3</strain>
    </source>
</reference>
<protein>
    <submittedName>
        <fullName evidence="1">Uncharacterized protein</fullName>
    </submittedName>
</protein>
<keyword evidence="2" id="KW-1185">Reference proteome</keyword>
<sequence>MIRRAQQDIVRRTGVGGVAFAVRFQLLLTEEEHREASRYGFLDFLASWPERCPAGEQPCVTPRWTVGQLLAGVEFAPDQHGPATNTFTRLQKVQHAENDVLFGCNVFGKALRDARSHRGDEVIELPIPGTDV</sequence>
<dbReference type="Proteomes" id="UP001219605">
    <property type="component" value="Chromosome"/>
</dbReference>
<gene>
    <name evidence="1" type="ORF">PVK37_11830</name>
</gene>
<evidence type="ECO:0000313" key="1">
    <source>
        <dbReference type="EMBL" id="WDZ87033.1"/>
    </source>
</evidence>
<organism evidence="1 2">
    <name type="scientific">Micromonospora cathayae</name>
    <dbReference type="NCBI Taxonomy" id="3028804"/>
    <lineage>
        <taxon>Bacteria</taxon>
        <taxon>Bacillati</taxon>
        <taxon>Actinomycetota</taxon>
        <taxon>Actinomycetes</taxon>
        <taxon>Micromonosporales</taxon>
        <taxon>Micromonosporaceae</taxon>
        <taxon>Micromonospora</taxon>
    </lineage>
</organism>
<dbReference type="EMBL" id="CP118615">
    <property type="protein sequence ID" value="WDZ87033.1"/>
    <property type="molecule type" value="Genomic_DNA"/>
</dbReference>
<evidence type="ECO:0000313" key="2">
    <source>
        <dbReference type="Proteomes" id="UP001219605"/>
    </source>
</evidence>
<name>A0ABY7ZX52_9ACTN</name>
<proteinExistence type="predicted"/>
<accession>A0ABY7ZX52</accession>